<proteinExistence type="predicted"/>
<name>A0ABT4W4C2_9RHOB</name>
<keyword evidence="2" id="KW-1185">Reference proteome</keyword>
<accession>A0ABT4W4C2</accession>
<sequence length="512" mass="55925">MTDTKPIITHVCISDLHAGALTSLVTTDETPPLHNGKPTASIEETFAAAMCELLGHINQTTIRKPDLVLLGDGLDLSLSPPDRTFNALKGFLTPLYETGSFSTSMPFIPGNHDHSLWTEARFDSPQFSQKGFSHVTPAFASASDVPRSRKLEELLSGLDTPVRVPLYYPNFGIQSQDENRAIVFHHGHFIESMYRMMSDLLGVLSGLKEDDLSCEELEKYNGTWIDFGWSTIGDSGLLGKDVSIAYQLLLTGGASDEFTLRLAQVLKKWLIKNLNLPNTPAVSGGLDMITAGFMDAIVGKFSQLERYDYTQHLSASSIEGLRNYISSAVLKQMREELHSRLPVSNPGGGSGDGHGGMPISTTVVFGHTHKPFEDQLVVEGFDDPVSIYNTGGWILDTSLMSTVEGASVVFVDDQLNTASLRLFEPPVNVDLNNAHDIKYLGKGAVSSTDPTPEKDNNLLQTLREFFEAPAENRPCWNKFSVAAARAYGARQDLILEMARKADADAKKTGGLV</sequence>
<gene>
    <name evidence="1" type="ORF">O2N63_12090</name>
</gene>
<dbReference type="EMBL" id="JAQIIO010000006">
    <property type="protein sequence ID" value="MDA5094825.1"/>
    <property type="molecule type" value="Genomic_DNA"/>
</dbReference>
<dbReference type="InterPro" id="IPR029052">
    <property type="entry name" value="Metallo-depent_PP-like"/>
</dbReference>
<comment type="caution">
    <text evidence="1">The sequence shown here is derived from an EMBL/GenBank/DDBJ whole genome shotgun (WGS) entry which is preliminary data.</text>
</comment>
<reference evidence="1 2" key="1">
    <citation type="submission" date="2023-01" db="EMBL/GenBank/DDBJ databases">
        <authorList>
            <person name="Yoon J.-W."/>
        </authorList>
    </citation>
    <scope>NUCLEOTIDE SEQUENCE [LARGE SCALE GENOMIC DNA]</scope>
    <source>
        <strain evidence="1 2">KMU-50</strain>
    </source>
</reference>
<protein>
    <recommendedName>
        <fullName evidence="3">Calcineurin-like phosphoesterase domain-containing protein</fullName>
    </recommendedName>
</protein>
<evidence type="ECO:0000313" key="1">
    <source>
        <dbReference type="EMBL" id="MDA5094825.1"/>
    </source>
</evidence>
<dbReference type="Proteomes" id="UP001528040">
    <property type="component" value="Unassembled WGS sequence"/>
</dbReference>
<dbReference type="SUPFAM" id="SSF56300">
    <property type="entry name" value="Metallo-dependent phosphatases"/>
    <property type="match status" value="1"/>
</dbReference>
<organism evidence="1 2">
    <name type="scientific">Aliiroseovarius salicola</name>
    <dbReference type="NCBI Taxonomy" id="3009082"/>
    <lineage>
        <taxon>Bacteria</taxon>
        <taxon>Pseudomonadati</taxon>
        <taxon>Pseudomonadota</taxon>
        <taxon>Alphaproteobacteria</taxon>
        <taxon>Rhodobacterales</taxon>
        <taxon>Paracoccaceae</taxon>
        <taxon>Aliiroseovarius</taxon>
    </lineage>
</organism>
<evidence type="ECO:0008006" key="3">
    <source>
        <dbReference type="Google" id="ProtNLM"/>
    </source>
</evidence>
<dbReference type="RefSeq" id="WP_271054533.1">
    <property type="nucleotide sequence ID" value="NZ_JAQIIO010000006.1"/>
</dbReference>
<evidence type="ECO:0000313" key="2">
    <source>
        <dbReference type="Proteomes" id="UP001528040"/>
    </source>
</evidence>